<organism evidence="1 2">
    <name type="scientific">Clostridium tertium</name>
    <dbReference type="NCBI Taxonomy" id="1559"/>
    <lineage>
        <taxon>Bacteria</taxon>
        <taxon>Bacillati</taxon>
        <taxon>Bacillota</taxon>
        <taxon>Clostridia</taxon>
        <taxon>Eubacteriales</taxon>
        <taxon>Clostridiaceae</taxon>
        <taxon>Clostridium</taxon>
    </lineage>
</organism>
<comment type="caution">
    <text evidence="1">The sequence shown here is derived from an EMBL/GenBank/DDBJ whole genome shotgun (WGS) entry which is preliminary data.</text>
</comment>
<evidence type="ECO:0000313" key="1">
    <source>
        <dbReference type="EMBL" id="MDC4240071.1"/>
    </source>
</evidence>
<accession>A0A9X3XKN9</accession>
<protein>
    <submittedName>
        <fullName evidence="1">Uncharacterized protein</fullName>
    </submittedName>
</protein>
<dbReference type="EMBL" id="JAMRYU010000006">
    <property type="protein sequence ID" value="MDC4240071.1"/>
    <property type="molecule type" value="Genomic_DNA"/>
</dbReference>
<dbReference type="RefSeq" id="WP_272470252.1">
    <property type="nucleotide sequence ID" value="NZ_JAMRYU010000006.1"/>
</dbReference>
<reference evidence="1" key="1">
    <citation type="submission" date="2022-05" db="EMBL/GenBank/DDBJ databases">
        <title>Draft genome sequence of Clostridium tertium strain CP3 isolated from Peru.</title>
        <authorList>
            <person name="Hurtado R."/>
            <person name="Lima L."/>
            <person name="Sousa T."/>
            <person name="Jaiswal A.K."/>
            <person name="Tiwari S."/>
            <person name="Maturrano L."/>
            <person name="Brenig B."/>
            <person name="Azevedo V."/>
        </authorList>
    </citation>
    <scope>NUCLEOTIDE SEQUENCE</scope>
    <source>
        <strain evidence="1">CP3</strain>
    </source>
</reference>
<sequence>MRNEKELSRQEILDKALEKEIKYLKKKIYYRQRRSLLYDDIRIEEVDFKNNETAGLYEYDEKNFTHVIKISSEELDREIARGRKRVDIYTRILGLTLSDIIRHELVHGFVNEKYQHVIPKVGHINGDASPIFLSVLTFVDGKTNHDCKWAYKETDLYKEVREVSDYTDLHVKLIKLLMEYRKVTDYFSQDEIRVKLSSAVNFNFGCKNPGLEKFTQVKTNYKIKAGEKLMQQEAKACRFNIGCNVKPEQIIELVERKLNNSEDYKYTEEQVIYATVKNKEVNILKENKEVHNNL</sequence>
<evidence type="ECO:0000313" key="2">
    <source>
        <dbReference type="Proteomes" id="UP001141183"/>
    </source>
</evidence>
<keyword evidence="2" id="KW-1185">Reference proteome</keyword>
<proteinExistence type="predicted"/>
<dbReference type="Proteomes" id="UP001141183">
    <property type="component" value="Unassembled WGS sequence"/>
</dbReference>
<gene>
    <name evidence="1" type="ORF">NE398_07830</name>
</gene>
<dbReference type="AlphaFoldDB" id="A0A9X3XKN9"/>
<name>A0A9X3XKN9_9CLOT</name>